<feature type="compositionally biased region" description="Basic and acidic residues" evidence="1">
    <location>
        <begin position="7"/>
        <end position="20"/>
    </location>
</feature>
<evidence type="ECO:0000313" key="4">
    <source>
        <dbReference type="Proteomes" id="UP000756132"/>
    </source>
</evidence>
<reference evidence="3" key="2">
    <citation type="journal article" date="2022" name="Microb. Genom.">
        <title>A chromosome-scale genome assembly of the tomato pathogen Cladosporium fulvum reveals a compartmentalized genome architecture and the presence of a dispensable chromosome.</title>
        <authorList>
            <person name="Zaccaron A.Z."/>
            <person name="Chen L.H."/>
            <person name="Samaras A."/>
            <person name="Stergiopoulos I."/>
        </authorList>
    </citation>
    <scope>NUCLEOTIDE SEQUENCE</scope>
    <source>
        <strain evidence="3">Race5_Kim</strain>
    </source>
</reference>
<dbReference type="Proteomes" id="UP000756132">
    <property type="component" value="Chromosome 3"/>
</dbReference>
<sequence length="209" mass="23365">MECNAQDDSHMMDEGPHFDLNEEGEIVLVPPKKRERPRTEKRRRNKHLVALKGAGILPRDANHQDLQEWQARIGNDTTAAVHAAVEEVRKTHARQYPSPMVRRSQRLQTDHTAEALADSFDDPQDPMYGYLQQRAEALQRERDSKPTFESMAARARAGPSRDQVRAYDEGKQEEAKLARAEMKMQRGACLVTSGVLVALAMVGAGAPAG</sequence>
<reference evidence="3" key="1">
    <citation type="submission" date="2021-12" db="EMBL/GenBank/DDBJ databases">
        <authorList>
            <person name="Zaccaron A."/>
            <person name="Stergiopoulos I."/>
        </authorList>
    </citation>
    <scope>NUCLEOTIDE SEQUENCE</scope>
    <source>
        <strain evidence="3">Race5_Kim</strain>
    </source>
</reference>
<keyword evidence="2" id="KW-1133">Transmembrane helix</keyword>
<gene>
    <name evidence="3" type="ORF">CLAFUR5_07842</name>
</gene>
<feature type="region of interest" description="Disordered" evidence="1">
    <location>
        <begin position="139"/>
        <end position="172"/>
    </location>
</feature>
<dbReference type="AlphaFoldDB" id="A0A9Q8LC45"/>
<dbReference type="EMBL" id="CP090165">
    <property type="protein sequence ID" value="UJO14651.1"/>
    <property type="molecule type" value="Genomic_DNA"/>
</dbReference>
<feature type="compositionally biased region" description="Basic and acidic residues" evidence="1">
    <location>
        <begin position="162"/>
        <end position="172"/>
    </location>
</feature>
<feature type="region of interest" description="Disordered" evidence="1">
    <location>
        <begin position="1"/>
        <end position="24"/>
    </location>
</feature>
<proteinExistence type="predicted"/>
<dbReference type="KEGG" id="ffu:CLAFUR5_07842"/>
<keyword evidence="4" id="KW-1185">Reference proteome</keyword>
<organism evidence="3 4">
    <name type="scientific">Passalora fulva</name>
    <name type="common">Tomato leaf mold</name>
    <name type="synonym">Cladosporium fulvum</name>
    <dbReference type="NCBI Taxonomy" id="5499"/>
    <lineage>
        <taxon>Eukaryota</taxon>
        <taxon>Fungi</taxon>
        <taxon>Dikarya</taxon>
        <taxon>Ascomycota</taxon>
        <taxon>Pezizomycotina</taxon>
        <taxon>Dothideomycetes</taxon>
        <taxon>Dothideomycetidae</taxon>
        <taxon>Mycosphaerellales</taxon>
        <taxon>Mycosphaerellaceae</taxon>
        <taxon>Fulvia</taxon>
    </lineage>
</organism>
<name>A0A9Q8LC45_PASFU</name>
<evidence type="ECO:0000256" key="1">
    <source>
        <dbReference type="SAM" id="MobiDB-lite"/>
    </source>
</evidence>
<dbReference type="RefSeq" id="XP_047759017.1">
    <property type="nucleotide sequence ID" value="XM_047906990.1"/>
</dbReference>
<dbReference type="GeneID" id="71987720"/>
<evidence type="ECO:0008006" key="5">
    <source>
        <dbReference type="Google" id="ProtNLM"/>
    </source>
</evidence>
<evidence type="ECO:0000256" key="2">
    <source>
        <dbReference type="SAM" id="Phobius"/>
    </source>
</evidence>
<keyword evidence="2" id="KW-0812">Transmembrane</keyword>
<keyword evidence="2" id="KW-0472">Membrane</keyword>
<evidence type="ECO:0000313" key="3">
    <source>
        <dbReference type="EMBL" id="UJO14651.1"/>
    </source>
</evidence>
<protein>
    <recommendedName>
        <fullName evidence="5">Transmembrane protein</fullName>
    </recommendedName>
</protein>
<accession>A0A9Q8LC45</accession>
<feature type="transmembrane region" description="Helical" evidence="2">
    <location>
        <begin position="187"/>
        <end position="206"/>
    </location>
</feature>